<protein>
    <submittedName>
        <fullName evidence="1">Uncharacterized protein</fullName>
    </submittedName>
</protein>
<name>A0A1Z4N8W7_9CYAN</name>
<dbReference type="Proteomes" id="UP000218785">
    <property type="component" value="Chromosome"/>
</dbReference>
<dbReference type="EMBL" id="AP018248">
    <property type="protein sequence ID" value="BAZ02169.1"/>
    <property type="molecule type" value="Genomic_DNA"/>
</dbReference>
<dbReference type="RefSeq" id="WP_096582204.1">
    <property type="nucleotide sequence ID" value="NZ_CAWNJS010000001.1"/>
</dbReference>
<organism evidence="1 2">
    <name type="scientific">Tolypothrix tenuis PCC 7101</name>
    <dbReference type="NCBI Taxonomy" id="231146"/>
    <lineage>
        <taxon>Bacteria</taxon>
        <taxon>Bacillati</taxon>
        <taxon>Cyanobacteriota</taxon>
        <taxon>Cyanophyceae</taxon>
        <taxon>Nostocales</taxon>
        <taxon>Tolypothrichaceae</taxon>
        <taxon>Tolypothrix</taxon>
    </lineage>
</organism>
<dbReference type="AlphaFoldDB" id="A0A1Z4N8W7"/>
<proteinExistence type="predicted"/>
<sequence length="81" mass="9013">MEQRQQEERETAAQEFQAALDELETMLQGNPIPEQTTSGLSNGSLSDAQLKAEEEDLAAIDLEAFEDAVADIEKYLAERIK</sequence>
<reference evidence="1 2" key="1">
    <citation type="submission" date="2017-06" db="EMBL/GenBank/DDBJ databases">
        <title>Genome sequencing of cyanobaciteial culture collection at National Institute for Environmental Studies (NIES).</title>
        <authorList>
            <person name="Hirose Y."/>
            <person name="Shimura Y."/>
            <person name="Fujisawa T."/>
            <person name="Nakamura Y."/>
            <person name="Kawachi M."/>
        </authorList>
    </citation>
    <scope>NUCLEOTIDE SEQUENCE [LARGE SCALE GENOMIC DNA]</scope>
    <source>
        <strain evidence="1 2">NIES-37</strain>
    </source>
</reference>
<evidence type="ECO:0000313" key="2">
    <source>
        <dbReference type="Proteomes" id="UP000218785"/>
    </source>
</evidence>
<dbReference type="KEGG" id="ttq:NIES37_61800"/>
<evidence type="ECO:0000313" key="1">
    <source>
        <dbReference type="EMBL" id="BAZ02169.1"/>
    </source>
</evidence>
<accession>A0A1Z4N8W7</accession>
<keyword evidence="2" id="KW-1185">Reference proteome</keyword>
<gene>
    <name evidence="1" type="ORF">NIES37_61800</name>
</gene>